<dbReference type="STRING" id="1423734.FC83_GL003340"/>
<dbReference type="CDD" id="cd02440">
    <property type="entry name" value="AdoMet_MTases"/>
    <property type="match status" value="1"/>
</dbReference>
<comment type="caution">
    <text evidence="2">The sequence shown here is derived from an EMBL/GenBank/DDBJ whole genome shotgun (WGS) entry which is preliminary data.</text>
</comment>
<gene>
    <name evidence="2" type="ORF">FC83_GL003340</name>
</gene>
<dbReference type="Pfam" id="PF13649">
    <property type="entry name" value="Methyltransf_25"/>
    <property type="match status" value="1"/>
</dbReference>
<dbReference type="SUPFAM" id="SSF53335">
    <property type="entry name" value="S-adenosyl-L-methionine-dependent methyltransferases"/>
    <property type="match status" value="1"/>
</dbReference>
<sequence>MGKSFGDVEYYYERVKNVAGKILEPAVGNGRIMIPLLEKGLTVDGFDYSEDMLQLAVANCQSRGLTPNLSKLDMTDFAIGQVYDAIIIPTGSFLLLDQLAKAKAALRCFYGHLAENGRLLVDIFLPEAAQKGFINKRTFVSGPDELITLEETLVATDAIQQVNTYHNRYEQWQSGALLATELELFPLKWYGVEEFRLLLAATGFTEITISANYHYGHYPTDPSQTITFEAKKPARPE</sequence>
<proteinExistence type="predicted"/>
<accession>A0A0R1XSJ7</accession>
<keyword evidence="3" id="KW-1185">Reference proteome</keyword>
<protein>
    <recommendedName>
        <fullName evidence="1">Methyltransferase domain-containing protein</fullName>
    </recommendedName>
</protein>
<dbReference type="eggNOG" id="COG1041">
    <property type="taxonomic scope" value="Bacteria"/>
</dbReference>
<dbReference type="InterPro" id="IPR041698">
    <property type="entry name" value="Methyltransf_25"/>
</dbReference>
<dbReference type="InterPro" id="IPR029063">
    <property type="entry name" value="SAM-dependent_MTases_sf"/>
</dbReference>
<dbReference type="Proteomes" id="UP000051236">
    <property type="component" value="Unassembled WGS sequence"/>
</dbReference>
<dbReference type="Gene3D" id="2.20.130.10">
    <property type="entry name" value="CAC2371-like domains"/>
    <property type="match status" value="1"/>
</dbReference>
<reference evidence="2 3" key="1">
    <citation type="journal article" date="2015" name="Genome Announc.">
        <title>Expanding the biotechnology potential of lactobacilli through comparative genomics of 213 strains and associated genera.</title>
        <authorList>
            <person name="Sun Z."/>
            <person name="Harris H.M."/>
            <person name="McCann A."/>
            <person name="Guo C."/>
            <person name="Argimon S."/>
            <person name="Zhang W."/>
            <person name="Yang X."/>
            <person name="Jeffery I.B."/>
            <person name="Cooney J.C."/>
            <person name="Kagawa T.F."/>
            <person name="Liu W."/>
            <person name="Song Y."/>
            <person name="Salvetti E."/>
            <person name="Wrobel A."/>
            <person name="Rasinkangas P."/>
            <person name="Parkhill J."/>
            <person name="Rea M.C."/>
            <person name="O'Sullivan O."/>
            <person name="Ritari J."/>
            <person name="Douillard F.P."/>
            <person name="Paul Ross R."/>
            <person name="Yang R."/>
            <person name="Briner A.E."/>
            <person name="Felis G.E."/>
            <person name="de Vos W.M."/>
            <person name="Barrangou R."/>
            <person name="Klaenhammer T.R."/>
            <person name="Caufield P.W."/>
            <person name="Cui Y."/>
            <person name="Zhang H."/>
            <person name="O'Toole P.W."/>
        </authorList>
    </citation>
    <scope>NUCLEOTIDE SEQUENCE [LARGE SCALE GENOMIC DNA]</scope>
    <source>
        <strain evidence="2 3">DSM 18527</strain>
    </source>
</reference>
<dbReference type="AlphaFoldDB" id="A0A0R1XSJ7"/>
<dbReference type="PATRIC" id="fig|1423734.3.peg.3391"/>
<organism evidence="2 3">
    <name type="scientific">Agrilactobacillus composti DSM 18527 = JCM 14202</name>
    <dbReference type="NCBI Taxonomy" id="1423734"/>
    <lineage>
        <taxon>Bacteria</taxon>
        <taxon>Bacillati</taxon>
        <taxon>Bacillota</taxon>
        <taxon>Bacilli</taxon>
        <taxon>Lactobacillales</taxon>
        <taxon>Lactobacillaceae</taxon>
        <taxon>Agrilactobacillus</taxon>
    </lineage>
</organism>
<evidence type="ECO:0000313" key="2">
    <source>
        <dbReference type="EMBL" id="KRM33255.1"/>
    </source>
</evidence>
<dbReference type="EMBL" id="AZGA01000057">
    <property type="protein sequence ID" value="KRM33255.1"/>
    <property type="molecule type" value="Genomic_DNA"/>
</dbReference>
<evidence type="ECO:0000313" key="3">
    <source>
        <dbReference type="Proteomes" id="UP000051236"/>
    </source>
</evidence>
<evidence type="ECO:0000259" key="1">
    <source>
        <dbReference type="Pfam" id="PF13649"/>
    </source>
</evidence>
<name>A0A0R1XSJ7_9LACO</name>
<dbReference type="Gene3D" id="3.40.50.150">
    <property type="entry name" value="Vaccinia Virus protein VP39"/>
    <property type="match status" value="1"/>
</dbReference>
<feature type="domain" description="Methyltransferase" evidence="1">
    <location>
        <begin position="22"/>
        <end position="117"/>
    </location>
</feature>